<comment type="catalytic activity">
    <reaction evidence="1 8">
        <text>Cleavage of hydrophobic, N-terminal signal or leader sequences from secreted and periplasmic proteins.</text>
        <dbReference type="EC" id="3.4.21.89"/>
    </reaction>
</comment>
<keyword evidence="6 8" id="KW-0378">Hydrolase</keyword>
<dbReference type="STRING" id="471223.GWCH70_0669"/>
<evidence type="ECO:0000256" key="9">
    <source>
        <dbReference type="RuleBase" id="RU362042"/>
    </source>
</evidence>
<keyword evidence="8" id="KW-0472">Membrane</keyword>
<dbReference type="SUPFAM" id="SSF51306">
    <property type="entry name" value="LexA/Signal peptidase"/>
    <property type="match status" value="1"/>
</dbReference>
<dbReference type="eggNOG" id="COG0681">
    <property type="taxonomic scope" value="Bacteria"/>
</dbReference>
<feature type="domain" description="Peptidase S26" evidence="10">
    <location>
        <begin position="20"/>
        <end position="180"/>
    </location>
</feature>
<dbReference type="PROSITE" id="PS00501">
    <property type="entry name" value="SPASE_I_1"/>
    <property type="match status" value="1"/>
</dbReference>
<dbReference type="InterPro" id="IPR019533">
    <property type="entry name" value="Peptidase_S26"/>
</dbReference>
<dbReference type="KEGG" id="gwc:GWCH70_0669"/>
<dbReference type="PROSITE" id="PS00760">
    <property type="entry name" value="SPASE_I_2"/>
    <property type="match status" value="1"/>
</dbReference>
<dbReference type="PANTHER" id="PTHR43390:SF1">
    <property type="entry name" value="CHLOROPLAST PROCESSING PEPTIDASE"/>
    <property type="match status" value="1"/>
</dbReference>
<sequence>MAGGDWNMGEKRRRWRRSFLFGGALTFILVLRFLCFTNYMVEGKSMMPTLQEGNLLIVNKLSYQIGDIHRFDVVVFHANEKEDYVKRVIGLPGDQIEYKNDVLYINGKKTNEPYLQPYKQKLIGGKLTGDFTLEELTGKKRVPEGYIFVLGDNRLSSWDSRHFGFVKISQVVGKVDLRYWPVQQFSVRF</sequence>
<dbReference type="CDD" id="cd06530">
    <property type="entry name" value="S26_SPase_I"/>
    <property type="match status" value="1"/>
</dbReference>
<dbReference type="AlphaFoldDB" id="C5D6P5"/>
<dbReference type="PRINTS" id="PR00727">
    <property type="entry name" value="LEADERPTASE"/>
</dbReference>
<evidence type="ECO:0000256" key="2">
    <source>
        <dbReference type="ARBA" id="ARBA00004401"/>
    </source>
</evidence>
<dbReference type="HOGENOM" id="CLU_028723_5_0_9"/>
<keyword evidence="8" id="KW-0812">Transmembrane</keyword>
<evidence type="ECO:0000256" key="6">
    <source>
        <dbReference type="ARBA" id="ARBA00022801"/>
    </source>
</evidence>
<feature type="transmembrane region" description="Helical" evidence="8">
    <location>
        <begin position="20"/>
        <end position="41"/>
    </location>
</feature>
<evidence type="ECO:0000313" key="11">
    <source>
        <dbReference type="EMBL" id="ACS23562.1"/>
    </source>
</evidence>
<keyword evidence="8" id="KW-1133">Transmembrane helix</keyword>
<protein>
    <recommendedName>
        <fullName evidence="4 8">Signal peptidase I</fullName>
        <ecNumber evidence="4 8">3.4.21.89</ecNumber>
    </recommendedName>
</protein>
<dbReference type="GO" id="GO:0009003">
    <property type="term" value="F:signal peptidase activity"/>
    <property type="evidence" value="ECO:0007669"/>
    <property type="project" value="UniProtKB-EC"/>
</dbReference>
<dbReference type="Gene3D" id="2.10.109.10">
    <property type="entry name" value="Umud Fragment, subunit A"/>
    <property type="match status" value="1"/>
</dbReference>
<reference evidence="11" key="1">
    <citation type="submission" date="2009-06" db="EMBL/GenBank/DDBJ databases">
        <title>Complete sequence of chromosome of Geopacillus sp. WCH70.</title>
        <authorList>
            <consortium name="US DOE Joint Genome Institute"/>
            <person name="Lucas S."/>
            <person name="Copeland A."/>
            <person name="Lapidus A."/>
            <person name="Glavina del Rio T."/>
            <person name="Dalin E."/>
            <person name="Tice H."/>
            <person name="Bruce D."/>
            <person name="Goodwin L."/>
            <person name="Pitluck S."/>
            <person name="Chertkov O."/>
            <person name="Brettin T."/>
            <person name="Detter J.C."/>
            <person name="Han C."/>
            <person name="Larimer F."/>
            <person name="Land M."/>
            <person name="Hauser L."/>
            <person name="Kyrpides N."/>
            <person name="Mikhailova N."/>
            <person name="Brumm P."/>
            <person name="Mead D.A."/>
            <person name="Richardson P."/>
        </authorList>
    </citation>
    <scope>NUCLEOTIDE SEQUENCE [LARGE SCALE GENOMIC DNA]</scope>
    <source>
        <strain evidence="11">WCH70</strain>
    </source>
</reference>
<name>C5D6P5_GEOSW</name>
<evidence type="ECO:0000256" key="3">
    <source>
        <dbReference type="ARBA" id="ARBA00009370"/>
    </source>
</evidence>
<evidence type="ECO:0000256" key="7">
    <source>
        <dbReference type="PIRSR" id="PIRSR600223-1"/>
    </source>
</evidence>
<dbReference type="PROSITE" id="PS00761">
    <property type="entry name" value="SPASE_I_3"/>
    <property type="match status" value="1"/>
</dbReference>
<feature type="active site" evidence="7">
    <location>
        <position position="45"/>
    </location>
</feature>
<evidence type="ECO:0000259" key="10">
    <source>
        <dbReference type="Pfam" id="PF10502"/>
    </source>
</evidence>
<accession>C5D6P5</accession>
<organism evidence="11">
    <name type="scientific">Geobacillus sp. (strain WCH70)</name>
    <dbReference type="NCBI Taxonomy" id="471223"/>
    <lineage>
        <taxon>Bacteria</taxon>
        <taxon>Bacillati</taxon>
        <taxon>Bacillota</taxon>
        <taxon>Bacilli</taxon>
        <taxon>Bacillales</taxon>
        <taxon>Anoxybacillaceae</taxon>
        <taxon>Geobacillus</taxon>
    </lineage>
</organism>
<dbReference type="Pfam" id="PF10502">
    <property type="entry name" value="Peptidase_S26"/>
    <property type="match status" value="1"/>
</dbReference>
<comment type="subcellular location">
    <subcellularLocation>
        <location evidence="2">Cell membrane</location>
        <topology evidence="2">Single-pass type II membrane protein</topology>
    </subcellularLocation>
    <subcellularLocation>
        <location evidence="9">Membrane</location>
        <topology evidence="9">Single-pass type II membrane protein</topology>
    </subcellularLocation>
</comment>
<dbReference type="EC" id="3.4.21.89" evidence="4 8"/>
<dbReference type="GO" id="GO:0006465">
    <property type="term" value="P:signal peptide processing"/>
    <property type="evidence" value="ECO:0007669"/>
    <property type="project" value="InterPro"/>
</dbReference>
<dbReference type="GO" id="GO:0005886">
    <property type="term" value="C:plasma membrane"/>
    <property type="evidence" value="ECO:0007669"/>
    <property type="project" value="UniProtKB-SubCell"/>
</dbReference>
<feature type="active site" evidence="7">
    <location>
        <position position="86"/>
    </location>
</feature>
<dbReference type="InterPro" id="IPR019757">
    <property type="entry name" value="Pept_S26A_signal_pept_1_Lys-AS"/>
</dbReference>
<evidence type="ECO:0000256" key="8">
    <source>
        <dbReference type="RuleBase" id="RU003993"/>
    </source>
</evidence>
<dbReference type="InterPro" id="IPR019758">
    <property type="entry name" value="Pept_S26A_signal_pept_1_CS"/>
</dbReference>
<evidence type="ECO:0000256" key="1">
    <source>
        <dbReference type="ARBA" id="ARBA00000677"/>
    </source>
</evidence>
<dbReference type="GO" id="GO:0004252">
    <property type="term" value="F:serine-type endopeptidase activity"/>
    <property type="evidence" value="ECO:0007669"/>
    <property type="project" value="InterPro"/>
</dbReference>
<dbReference type="NCBIfam" id="TIGR02227">
    <property type="entry name" value="sigpep_I_bact"/>
    <property type="match status" value="1"/>
</dbReference>
<evidence type="ECO:0000256" key="4">
    <source>
        <dbReference type="ARBA" id="ARBA00013208"/>
    </source>
</evidence>
<gene>
    <name evidence="11" type="ordered locus">GWCH70_0669</name>
</gene>
<dbReference type="InterPro" id="IPR019756">
    <property type="entry name" value="Pept_S26A_signal_pept_1_Ser-AS"/>
</dbReference>
<proteinExistence type="inferred from homology"/>
<dbReference type="EMBL" id="CP001638">
    <property type="protein sequence ID" value="ACS23562.1"/>
    <property type="molecule type" value="Genomic_DNA"/>
</dbReference>
<dbReference type="InterPro" id="IPR000223">
    <property type="entry name" value="Pept_S26A_signal_pept_1"/>
</dbReference>
<comment type="similarity">
    <text evidence="3 9">Belongs to the peptidase S26 family.</text>
</comment>
<dbReference type="PANTHER" id="PTHR43390">
    <property type="entry name" value="SIGNAL PEPTIDASE I"/>
    <property type="match status" value="1"/>
</dbReference>
<evidence type="ECO:0000256" key="5">
    <source>
        <dbReference type="ARBA" id="ARBA00022670"/>
    </source>
</evidence>
<dbReference type="FunFam" id="2.10.109.10:FF:000004">
    <property type="entry name" value="Signal peptidase I"/>
    <property type="match status" value="1"/>
</dbReference>
<dbReference type="InterPro" id="IPR036286">
    <property type="entry name" value="LexA/Signal_pep-like_sf"/>
</dbReference>
<keyword evidence="5 8" id="KW-0645">Protease</keyword>